<protein>
    <submittedName>
        <fullName evidence="2">Predicted protein</fullName>
    </submittedName>
</protein>
<evidence type="ECO:0000256" key="1">
    <source>
        <dbReference type="SAM" id="MobiDB-lite"/>
    </source>
</evidence>
<dbReference type="VEuPathDB" id="FungiDB:LEMA_P040260.1"/>
<feature type="compositionally biased region" description="Polar residues" evidence="1">
    <location>
        <begin position="110"/>
        <end position="120"/>
    </location>
</feature>
<feature type="compositionally biased region" description="Polar residues" evidence="1">
    <location>
        <begin position="82"/>
        <end position="95"/>
    </location>
</feature>
<dbReference type="HOGENOM" id="CLU_2050080_0_0_1"/>
<reference evidence="3" key="1">
    <citation type="journal article" date="2011" name="Nat. Commun.">
        <title>Effector diversification within compartments of the Leptosphaeria maculans genome affected by Repeat-Induced Point mutations.</title>
        <authorList>
            <person name="Rouxel T."/>
            <person name="Grandaubert J."/>
            <person name="Hane J.K."/>
            <person name="Hoede C."/>
            <person name="van de Wouw A.P."/>
            <person name="Couloux A."/>
            <person name="Dominguez V."/>
            <person name="Anthouard V."/>
            <person name="Bally P."/>
            <person name="Bourras S."/>
            <person name="Cozijnsen A.J."/>
            <person name="Ciuffetti L.M."/>
            <person name="Degrave A."/>
            <person name="Dilmaghani A."/>
            <person name="Duret L."/>
            <person name="Fudal I."/>
            <person name="Goodwin S.B."/>
            <person name="Gout L."/>
            <person name="Glaser N."/>
            <person name="Linglin J."/>
            <person name="Kema G.H.J."/>
            <person name="Lapalu N."/>
            <person name="Lawrence C.B."/>
            <person name="May K."/>
            <person name="Meyer M."/>
            <person name="Ollivier B."/>
            <person name="Poulain J."/>
            <person name="Schoch C.L."/>
            <person name="Simon A."/>
            <person name="Spatafora J.W."/>
            <person name="Stachowiak A."/>
            <person name="Turgeon B.G."/>
            <person name="Tyler B.M."/>
            <person name="Vincent D."/>
            <person name="Weissenbach J."/>
            <person name="Amselem J."/>
            <person name="Quesneville H."/>
            <person name="Oliver R.P."/>
            <person name="Wincker P."/>
            <person name="Balesdent M.-H."/>
            <person name="Howlett B.J."/>
        </authorList>
    </citation>
    <scope>NUCLEOTIDE SEQUENCE [LARGE SCALE GENOMIC DNA]</scope>
    <source>
        <strain evidence="3">JN3 / isolate v23.1.3 / race Av1-4-5-6-7-8</strain>
    </source>
</reference>
<dbReference type="InParanoid" id="E4ZPA0"/>
<feature type="region of interest" description="Disordered" evidence="1">
    <location>
        <begin position="74"/>
        <end position="120"/>
    </location>
</feature>
<accession>E4ZPA0</accession>
<name>E4ZPA0_LEPMJ</name>
<keyword evidence="3" id="KW-1185">Reference proteome</keyword>
<gene>
    <name evidence="2" type="ORF">LEMA_P040260.1</name>
</gene>
<dbReference type="EMBL" id="FP929105">
    <property type="protein sequence ID" value="CBX93125.1"/>
    <property type="molecule type" value="Genomic_DNA"/>
</dbReference>
<evidence type="ECO:0000313" key="3">
    <source>
        <dbReference type="Proteomes" id="UP000002668"/>
    </source>
</evidence>
<organism evidence="3">
    <name type="scientific">Leptosphaeria maculans (strain JN3 / isolate v23.1.3 / race Av1-4-5-6-7-8)</name>
    <name type="common">Blackleg fungus</name>
    <name type="synonym">Phoma lingam</name>
    <dbReference type="NCBI Taxonomy" id="985895"/>
    <lineage>
        <taxon>Eukaryota</taxon>
        <taxon>Fungi</taxon>
        <taxon>Dikarya</taxon>
        <taxon>Ascomycota</taxon>
        <taxon>Pezizomycotina</taxon>
        <taxon>Dothideomycetes</taxon>
        <taxon>Pleosporomycetidae</taxon>
        <taxon>Pleosporales</taxon>
        <taxon>Pleosporineae</taxon>
        <taxon>Leptosphaeriaceae</taxon>
        <taxon>Plenodomus</taxon>
        <taxon>Plenodomus lingam/Leptosphaeria maculans species complex</taxon>
    </lineage>
</organism>
<dbReference type="AlphaFoldDB" id="E4ZPA0"/>
<evidence type="ECO:0000313" key="2">
    <source>
        <dbReference type="EMBL" id="CBX93125.1"/>
    </source>
</evidence>
<sequence>MYMQTYSRRTVGQGYALFCHYAAGQMHMAGPSNPLFPSSQDMATGKQRDDCHHQATLTTHLGLRVVARLERQSKTGRAISSHVHQPSWLTRNLPQSACHRRRPSFLYSATPPSRSISHPS</sequence>
<dbReference type="Proteomes" id="UP000002668">
    <property type="component" value="Genome"/>
</dbReference>
<proteinExistence type="predicted"/>